<dbReference type="EMBL" id="HQ316584">
    <property type="protein sequence ID" value="AGG54513.1"/>
    <property type="molecule type" value="Genomic_DNA"/>
</dbReference>
<dbReference type="RefSeq" id="YP_007676857.1">
    <property type="nucleotide sequence ID" value="NC_020872.1"/>
</dbReference>
<accession>M1U3A3</accession>
<evidence type="ECO:0000313" key="1">
    <source>
        <dbReference type="EMBL" id="AGG54513.1"/>
    </source>
</evidence>
<dbReference type="GeneID" id="15013321"/>
<evidence type="ECO:0000313" key="2">
    <source>
        <dbReference type="Proteomes" id="UP000202740"/>
    </source>
</evidence>
<dbReference type="Proteomes" id="UP000202740">
    <property type="component" value="Segment"/>
</dbReference>
<reference evidence="1 2" key="1">
    <citation type="submission" date="2010-03" db="EMBL/GenBank/DDBJ databases">
        <title>The Genome Sequence of Cyanophage P-SSP9.</title>
        <authorList>
            <consortium name="The Broad Institute Genome Sequencing Platform"/>
            <person name="Henn M.R."/>
            <person name="Sullivan M.S."/>
            <person name="Osburne M.S."/>
            <person name="Levin J."/>
            <person name="Malboeuf C."/>
            <person name="Casali M."/>
            <person name="Russ C."/>
            <person name="Lennon N."/>
            <person name="Erlich R."/>
            <person name="Young S.K."/>
            <person name="Koehrsen M."/>
            <person name="Yandava C."/>
            <person name="Zeng Q."/>
            <person name="Alvarado L."/>
            <person name="Anderson S."/>
            <person name="Berlin A."/>
            <person name="Borenstein D."/>
            <person name="Chen Z."/>
            <person name="Engels R."/>
            <person name="Freedman E."/>
            <person name="Gellesch M."/>
            <person name="Goldberg J."/>
            <person name="Green L."/>
            <person name="Griggs A."/>
            <person name="Gujja S."/>
            <person name="Heiman D."/>
            <person name="Hepburn T."/>
            <person name="Howarth C."/>
            <person name="Jen D."/>
            <person name="Larson L."/>
            <person name="Lewis B."/>
            <person name="Mehta T."/>
            <person name="Park D."/>
            <person name="Pearson M."/>
            <person name="Roberts A."/>
            <person name="Ryan E."/>
            <person name="Saif S."/>
            <person name="Shea T."/>
            <person name="Shenoy N."/>
            <person name="Sisk P."/>
            <person name="Stolte C."/>
            <person name="Sykes S."/>
            <person name="Walk T."/>
            <person name="White J."/>
            <person name="Yu Q."/>
            <person name="Coleman M.L."/>
            <person name="Huang K.H."/>
            <person name="Weigele P.R."/>
            <person name="DeFrancesco A.S."/>
            <person name="Kern S.E."/>
            <person name="Thompson L.R."/>
            <person name="Fu R."/>
            <person name="Hombeck B."/>
            <person name="Chisholm S.W."/>
            <person name="Haas B."/>
            <person name="Nusbaum C."/>
            <person name="Galagan J."/>
            <person name="Birren B."/>
        </authorList>
    </citation>
    <scope>NUCLEOTIDE SEQUENCE [LARGE SCALE GENOMIC DNA]</scope>
    <source>
        <strain evidence="1 2">P-SSP9</strain>
    </source>
</reference>
<gene>
    <name evidence="1" type="ORF">CYYG_00011</name>
</gene>
<organism evidence="1 2">
    <name type="scientific">Cyanophage SS120-1</name>
    <dbReference type="NCBI Taxonomy" id="616674"/>
    <lineage>
        <taxon>Viruses</taxon>
        <taxon>Duplodnaviria</taxon>
        <taxon>Heunggongvirae</taxon>
        <taxon>Uroviricota</taxon>
        <taxon>Caudoviricetes</taxon>
        <taxon>Autographivirales</taxon>
        <taxon>Banchanvirus</taxon>
        <taxon>Banchanvirus SS1201</taxon>
    </lineage>
</organism>
<keyword evidence="2" id="KW-1185">Reference proteome</keyword>
<dbReference type="KEGG" id="vg:15013321"/>
<protein>
    <submittedName>
        <fullName evidence="1">Uncharacterized protein</fullName>
    </submittedName>
</protein>
<proteinExistence type="predicted"/>
<sequence length="68" mass="7847">MNRLEDLVAQLSIYVGQLLVERSHLTEDHPHYKEICDSIEEVRKNLEWCLAMKPELEDIGAIKPGLTD</sequence>
<name>M1U3A3_9CAUD</name>